<sequence length="1330" mass="149274">MTRQVSVTIYQKALRSLHKDPFLVLNFGFFIVDGWCRNSPPRRAWCDHPPVTASLVGTLHLGGWTPFEHCTQADRGVRPSSSCFPDAASLVRSLPCPEFWLLYCRWLVSELSTSESCAHPPVVAGLVGTLYLGGWTPFEHCTQADGGVRPSFSCFPDPAAPAGCDHPLVAAGLVGTLQLRGWTPSEHCTQADGSCFPDAADLVRSLPCPEFWLLYCRWLVSELSTSESCDHPPVAAGLVGTLHLGGWIPSEHCTQADGGWTPSGCCSQPRCDHPPIASWTLLAGCDHPPIVVGLVGTIHLGGWTPSEHCTQADGGWTPSGCCSQPGFNHPSVAFRLKNPKLTEVKIGNKDEGHRLKKREKIREKKSLGTTRWRRHQFWVPGGRPLPPGDFCSTRETVGRWCVSRSTVGRQSVTSGGGQPTLHSLERISWMLRLLFVFSRLLGEAKDSKPVISNRPFSPRDRVKGRPRKPFESHGKNDNEIYHFYYLIRFGTLANPLGDSANTVGPLNFNIIVIPAHNATNLVMSPALVQLVQSNQFHGLSSENPYKNLTIFGEICTNVKVAGVSDERIRLSLFPFSLGGNDKDWLHSFAEGTFRNWDALAKQFVTRFFPQTKIHQGKLEISLFKQGMEETLGQTWERFKGLLRKTPVHGFDKTAYLLAFLRGLNTQSKMMLDASARGSINRKTEDEAYDLIEDMILNEASKSERGNNLLNQKLDKLPKVLSEFPTALRNISQTQQLCNLCGGDHIDSQCAFTEEMQQDVDYMGAQFQYKQGNFNQGTSGQGWKNHSSIGQNQNSTSGQVGSFRQQQPSPLWQQVSNLTGSVRTLSNRFDDFFKKYEQQLNNTQTSFKSLESQIGQLATRIEITEKNQFRANTEMNPKRECKVITSQDGWEEDCEPFHVVNSEEEEILMTEFFEPVSSEDEEGEGYDEEEYGGEKEEIGTTINHNEGFREIFNRMTMLPPYSERIKINFEEKVELSAEEEDHVVQSQKSNYPPKVKDPGCLTLLCTLNDLDVEVMIDSGSSINLIPTKLLKEINGLVLKPSDLTIAMADGSTKVPVGMVENVVVRAYRLKFLADFIVMDVKTEEEYPVILGRPFMATSNMLINIHEGRIMMRDLNYLFLYTGREGDEIKTVRRNRIEEPEMSEEQEGSIAGTDYSNSCYFLQVPKDKGRRTIHQKSKEDPLHPGSKVRFKKNEWLVKELKEKGVVEKRRPSPSTIRQVERQKLFQCEEEELIVEKKFLDANLWHLLRDAKLLVSTEGYLEGTPIEWRSNERRRHQFWAPGGRPLPSGGFAARGKSPGGRPLPPGGGAFQGPPPGGKVWAWAYFSAALLTYK</sequence>
<keyword evidence="1" id="KW-0175">Coiled coil</keyword>
<feature type="coiled-coil region" evidence="1">
    <location>
        <begin position="832"/>
        <end position="866"/>
    </location>
</feature>
<dbReference type="InterPro" id="IPR005162">
    <property type="entry name" value="Retrotrans_gag_dom"/>
</dbReference>
<feature type="domain" description="Retrotransposon gag" evidence="3">
    <location>
        <begin position="572"/>
        <end position="665"/>
    </location>
</feature>
<organism evidence="4 5">
    <name type="scientific">Vigna mungo</name>
    <name type="common">Black gram</name>
    <name type="synonym">Phaseolus mungo</name>
    <dbReference type="NCBI Taxonomy" id="3915"/>
    <lineage>
        <taxon>Eukaryota</taxon>
        <taxon>Viridiplantae</taxon>
        <taxon>Streptophyta</taxon>
        <taxon>Embryophyta</taxon>
        <taxon>Tracheophyta</taxon>
        <taxon>Spermatophyta</taxon>
        <taxon>Magnoliopsida</taxon>
        <taxon>eudicotyledons</taxon>
        <taxon>Gunneridae</taxon>
        <taxon>Pentapetalae</taxon>
        <taxon>rosids</taxon>
        <taxon>fabids</taxon>
        <taxon>Fabales</taxon>
        <taxon>Fabaceae</taxon>
        <taxon>Papilionoideae</taxon>
        <taxon>50 kb inversion clade</taxon>
        <taxon>NPAAA clade</taxon>
        <taxon>indigoferoid/millettioid clade</taxon>
        <taxon>Phaseoleae</taxon>
        <taxon>Vigna</taxon>
    </lineage>
</organism>
<proteinExistence type="predicted"/>
<dbReference type="Proteomes" id="UP001374535">
    <property type="component" value="Chromosome 7"/>
</dbReference>
<dbReference type="Pfam" id="PF03732">
    <property type="entry name" value="Retrotrans_gag"/>
    <property type="match status" value="1"/>
</dbReference>
<evidence type="ECO:0000256" key="2">
    <source>
        <dbReference type="SAM" id="MobiDB-lite"/>
    </source>
</evidence>
<dbReference type="PANTHER" id="PTHR33067:SF9">
    <property type="entry name" value="RNA-DIRECTED DNA POLYMERASE"/>
    <property type="match status" value="1"/>
</dbReference>
<feature type="compositionally biased region" description="Basic and acidic residues" evidence="2">
    <location>
        <begin position="457"/>
        <end position="473"/>
    </location>
</feature>
<dbReference type="PANTHER" id="PTHR33067">
    <property type="entry name" value="RNA-DIRECTED DNA POLYMERASE-RELATED"/>
    <property type="match status" value="1"/>
</dbReference>
<keyword evidence="5" id="KW-1185">Reference proteome</keyword>
<dbReference type="Gene3D" id="2.40.70.10">
    <property type="entry name" value="Acid Proteases"/>
    <property type="match status" value="1"/>
</dbReference>
<accession>A0AAQ3N6H9</accession>
<reference evidence="4 5" key="1">
    <citation type="journal article" date="2023" name="Life. Sci Alliance">
        <title>Evolutionary insights into 3D genome organization and epigenetic landscape of Vigna mungo.</title>
        <authorList>
            <person name="Junaid A."/>
            <person name="Singh B."/>
            <person name="Bhatia S."/>
        </authorList>
    </citation>
    <scope>NUCLEOTIDE SEQUENCE [LARGE SCALE GENOMIC DNA]</scope>
    <source>
        <strain evidence="4">Urdbean</strain>
    </source>
</reference>
<feature type="region of interest" description="Disordered" evidence="2">
    <location>
        <begin position="775"/>
        <end position="805"/>
    </location>
</feature>
<dbReference type="GO" id="GO:0006508">
    <property type="term" value="P:proteolysis"/>
    <property type="evidence" value="ECO:0007669"/>
    <property type="project" value="InterPro"/>
</dbReference>
<feature type="region of interest" description="Disordered" evidence="2">
    <location>
        <begin position="449"/>
        <end position="473"/>
    </location>
</feature>
<dbReference type="InterPro" id="IPR001969">
    <property type="entry name" value="Aspartic_peptidase_AS"/>
</dbReference>
<evidence type="ECO:0000313" key="5">
    <source>
        <dbReference type="Proteomes" id="UP001374535"/>
    </source>
</evidence>
<feature type="region of interest" description="Disordered" evidence="2">
    <location>
        <begin position="1284"/>
        <end position="1309"/>
    </location>
</feature>
<name>A0AAQ3N6H9_VIGMU</name>
<dbReference type="Pfam" id="PF13650">
    <property type="entry name" value="Asp_protease_2"/>
    <property type="match status" value="1"/>
</dbReference>
<dbReference type="PROSITE" id="PS00141">
    <property type="entry name" value="ASP_PROTEASE"/>
    <property type="match status" value="1"/>
</dbReference>
<evidence type="ECO:0000259" key="3">
    <source>
        <dbReference type="Pfam" id="PF03732"/>
    </source>
</evidence>
<evidence type="ECO:0000256" key="1">
    <source>
        <dbReference type="SAM" id="Coils"/>
    </source>
</evidence>
<dbReference type="GO" id="GO:0004190">
    <property type="term" value="F:aspartic-type endopeptidase activity"/>
    <property type="evidence" value="ECO:0007669"/>
    <property type="project" value="InterPro"/>
</dbReference>
<dbReference type="EMBL" id="CP144694">
    <property type="protein sequence ID" value="WVZ03427.1"/>
    <property type="molecule type" value="Genomic_DNA"/>
</dbReference>
<dbReference type="InterPro" id="IPR021109">
    <property type="entry name" value="Peptidase_aspartic_dom_sf"/>
</dbReference>
<dbReference type="SUPFAM" id="SSF50630">
    <property type="entry name" value="Acid proteases"/>
    <property type="match status" value="1"/>
</dbReference>
<gene>
    <name evidence="4" type="ORF">V8G54_024233</name>
</gene>
<dbReference type="CDD" id="cd00303">
    <property type="entry name" value="retropepsin_like"/>
    <property type="match status" value="1"/>
</dbReference>
<protein>
    <recommendedName>
        <fullName evidence="3">Retrotransposon gag domain-containing protein</fullName>
    </recommendedName>
</protein>
<evidence type="ECO:0000313" key="4">
    <source>
        <dbReference type="EMBL" id="WVZ03427.1"/>
    </source>
</evidence>